<feature type="compositionally biased region" description="Low complexity" evidence="1">
    <location>
        <begin position="164"/>
        <end position="185"/>
    </location>
</feature>
<proteinExistence type="predicted"/>
<organism evidence="2 3">
    <name type="scientific">Acrasis kona</name>
    <dbReference type="NCBI Taxonomy" id="1008807"/>
    <lineage>
        <taxon>Eukaryota</taxon>
        <taxon>Discoba</taxon>
        <taxon>Heterolobosea</taxon>
        <taxon>Tetramitia</taxon>
        <taxon>Eutetramitia</taxon>
        <taxon>Acrasidae</taxon>
        <taxon>Acrasis</taxon>
    </lineage>
</organism>
<feature type="compositionally biased region" description="Polar residues" evidence="1">
    <location>
        <begin position="31"/>
        <end position="54"/>
    </location>
</feature>
<evidence type="ECO:0000313" key="2">
    <source>
        <dbReference type="EMBL" id="KAL0488879.1"/>
    </source>
</evidence>
<dbReference type="Proteomes" id="UP001431209">
    <property type="component" value="Unassembled WGS sequence"/>
</dbReference>
<feature type="compositionally biased region" description="Polar residues" evidence="1">
    <location>
        <begin position="64"/>
        <end position="80"/>
    </location>
</feature>
<evidence type="ECO:0000313" key="3">
    <source>
        <dbReference type="Proteomes" id="UP001431209"/>
    </source>
</evidence>
<name>A0AAW2ZJN3_9EUKA</name>
<feature type="compositionally biased region" description="Basic and acidic residues" evidence="1">
    <location>
        <begin position="142"/>
        <end position="151"/>
    </location>
</feature>
<dbReference type="AlphaFoldDB" id="A0AAW2ZJN3"/>
<evidence type="ECO:0000256" key="1">
    <source>
        <dbReference type="SAM" id="MobiDB-lite"/>
    </source>
</evidence>
<accession>A0AAW2ZJN3</accession>
<protein>
    <submittedName>
        <fullName evidence="2">Uncharacterized protein</fullName>
    </submittedName>
</protein>
<keyword evidence="3" id="KW-1185">Reference proteome</keyword>
<feature type="region of interest" description="Disordered" evidence="1">
    <location>
        <begin position="1"/>
        <end position="199"/>
    </location>
</feature>
<gene>
    <name evidence="2" type="ORF">AKO1_013555</name>
</gene>
<dbReference type="EMBL" id="JAOPGA020001485">
    <property type="protein sequence ID" value="KAL0488879.1"/>
    <property type="molecule type" value="Genomic_DNA"/>
</dbReference>
<reference evidence="2 3" key="1">
    <citation type="submission" date="2024-03" db="EMBL/GenBank/DDBJ databases">
        <title>The Acrasis kona genome and developmental transcriptomes reveal deep origins of eukaryotic multicellular pathways.</title>
        <authorList>
            <person name="Sheikh S."/>
            <person name="Fu C.-J."/>
            <person name="Brown M.W."/>
            <person name="Baldauf S.L."/>
        </authorList>
    </citation>
    <scope>NUCLEOTIDE SEQUENCE [LARGE SCALE GENOMIC DNA]</scope>
    <source>
        <strain evidence="2 3">ATCC MYA-3509</strain>
    </source>
</reference>
<comment type="caution">
    <text evidence="2">The sequence shown here is derived from an EMBL/GenBank/DDBJ whole genome shotgun (WGS) entry which is preliminary data.</text>
</comment>
<sequence>MEIKRLTSLHQESQNKIAPVPPPRRPILRSISAQESSSTPTSINNQEEPSSPRISQPHPPPRTLRSQTVMTRSPQPQPFTQDFALKPSQVKKTGTFFHAKVDSNDNSTRPLPEVPQSRPILNSPFLTKSPSMPSPSNHHHNRPDLPRKPNINERSLALNKAITSSENVNNTPPVPVSPRSLPSIPQRSNRSATLFAPTK</sequence>